<protein>
    <submittedName>
        <fullName evidence="1">Uncharacterized protein</fullName>
    </submittedName>
</protein>
<name>A0A9D4M6G1_DREPO</name>
<comment type="caution">
    <text evidence="1">The sequence shown here is derived from an EMBL/GenBank/DDBJ whole genome shotgun (WGS) entry which is preliminary data.</text>
</comment>
<proteinExistence type="predicted"/>
<evidence type="ECO:0000313" key="1">
    <source>
        <dbReference type="EMBL" id="KAH3869216.1"/>
    </source>
</evidence>
<evidence type="ECO:0000313" key="2">
    <source>
        <dbReference type="Proteomes" id="UP000828390"/>
    </source>
</evidence>
<dbReference type="EMBL" id="JAIWYP010000002">
    <property type="protein sequence ID" value="KAH3869216.1"/>
    <property type="molecule type" value="Genomic_DNA"/>
</dbReference>
<organism evidence="1 2">
    <name type="scientific">Dreissena polymorpha</name>
    <name type="common">Zebra mussel</name>
    <name type="synonym">Mytilus polymorpha</name>
    <dbReference type="NCBI Taxonomy" id="45954"/>
    <lineage>
        <taxon>Eukaryota</taxon>
        <taxon>Metazoa</taxon>
        <taxon>Spiralia</taxon>
        <taxon>Lophotrochozoa</taxon>
        <taxon>Mollusca</taxon>
        <taxon>Bivalvia</taxon>
        <taxon>Autobranchia</taxon>
        <taxon>Heteroconchia</taxon>
        <taxon>Euheterodonta</taxon>
        <taxon>Imparidentia</taxon>
        <taxon>Neoheterodontei</taxon>
        <taxon>Myida</taxon>
        <taxon>Dreissenoidea</taxon>
        <taxon>Dreissenidae</taxon>
        <taxon>Dreissena</taxon>
    </lineage>
</organism>
<sequence>MVRSFPYGVVQDTQSVHRQEPAIENVRERFGFRQCVSPASRKGQGDNGPDAHQAYRFDLFGNPAYQGQQDQRGRVLFPGDIGNAHGQNRQPTHVQDRDYCGLPVVRMAPYSGKEEWQTWITQFETIANRHGWGEDERLDQFLPRLEGVAAQFVFSQLPPYVLDNYYELLREIHSRFKIIETPRSFAAKFSRRSQRHGITLEEFAQN</sequence>
<dbReference type="Proteomes" id="UP000828390">
    <property type="component" value="Unassembled WGS sequence"/>
</dbReference>
<accession>A0A9D4M6G1</accession>
<reference evidence="1" key="1">
    <citation type="journal article" date="2019" name="bioRxiv">
        <title>The Genome of the Zebra Mussel, Dreissena polymorpha: A Resource for Invasive Species Research.</title>
        <authorList>
            <person name="McCartney M.A."/>
            <person name="Auch B."/>
            <person name="Kono T."/>
            <person name="Mallez S."/>
            <person name="Zhang Y."/>
            <person name="Obille A."/>
            <person name="Becker A."/>
            <person name="Abrahante J.E."/>
            <person name="Garbe J."/>
            <person name="Badalamenti J.P."/>
            <person name="Herman A."/>
            <person name="Mangelson H."/>
            <person name="Liachko I."/>
            <person name="Sullivan S."/>
            <person name="Sone E.D."/>
            <person name="Koren S."/>
            <person name="Silverstein K.A.T."/>
            <person name="Beckman K.B."/>
            <person name="Gohl D.M."/>
        </authorList>
    </citation>
    <scope>NUCLEOTIDE SEQUENCE</scope>
    <source>
        <strain evidence="1">Duluth1</strain>
        <tissue evidence="1">Whole animal</tissue>
    </source>
</reference>
<keyword evidence="2" id="KW-1185">Reference proteome</keyword>
<reference evidence="1" key="2">
    <citation type="submission" date="2020-11" db="EMBL/GenBank/DDBJ databases">
        <authorList>
            <person name="McCartney M.A."/>
            <person name="Auch B."/>
            <person name="Kono T."/>
            <person name="Mallez S."/>
            <person name="Becker A."/>
            <person name="Gohl D.M."/>
            <person name="Silverstein K.A.T."/>
            <person name="Koren S."/>
            <person name="Bechman K.B."/>
            <person name="Herman A."/>
            <person name="Abrahante J.E."/>
            <person name="Garbe J."/>
        </authorList>
    </citation>
    <scope>NUCLEOTIDE SEQUENCE</scope>
    <source>
        <strain evidence="1">Duluth1</strain>
        <tissue evidence="1">Whole animal</tissue>
    </source>
</reference>
<gene>
    <name evidence="1" type="ORF">DPMN_032378</name>
</gene>
<dbReference type="AlphaFoldDB" id="A0A9D4M6G1"/>